<feature type="transmembrane region" description="Helical" evidence="1">
    <location>
        <begin position="93"/>
        <end position="112"/>
    </location>
</feature>
<evidence type="ECO:0000313" key="3">
    <source>
        <dbReference type="EMBL" id="SPH16811.1"/>
    </source>
</evidence>
<dbReference type="InterPro" id="IPR050879">
    <property type="entry name" value="Acyltransferase_3"/>
</dbReference>
<accession>A0A2R8B2G6</accession>
<dbReference type="PANTHER" id="PTHR23028">
    <property type="entry name" value="ACETYLTRANSFERASE"/>
    <property type="match status" value="1"/>
</dbReference>
<dbReference type="GO" id="GO:0000271">
    <property type="term" value="P:polysaccharide biosynthetic process"/>
    <property type="evidence" value="ECO:0007669"/>
    <property type="project" value="TreeGrafter"/>
</dbReference>
<feature type="domain" description="Acyltransferase 3" evidence="2">
    <location>
        <begin position="17"/>
        <end position="329"/>
    </location>
</feature>
<proteinExistence type="predicted"/>
<dbReference type="RefSeq" id="WP_108851314.1">
    <property type="nucleotide sequence ID" value="NZ_OMOQ01000001.1"/>
</dbReference>
<dbReference type="GO" id="GO:0016747">
    <property type="term" value="F:acyltransferase activity, transferring groups other than amino-acyl groups"/>
    <property type="evidence" value="ECO:0007669"/>
    <property type="project" value="InterPro"/>
</dbReference>
<keyword evidence="1" id="KW-1133">Transmembrane helix</keyword>
<evidence type="ECO:0000259" key="2">
    <source>
        <dbReference type="Pfam" id="PF01757"/>
    </source>
</evidence>
<feature type="transmembrane region" description="Helical" evidence="1">
    <location>
        <begin position="239"/>
        <end position="272"/>
    </location>
</feature>
<gene>
    <name evidence="3" type="ORF">DEA8626_00325</name>
</gene>
<organism evidence="3 4">
    <name type="scientific">Albidovulum aquaemixtae</name>
    <dbReference type="NCBI Taxonomy" id="1542388"/>
    <lineage>
        <taxon>Bacteria</taxon>
        <taxon>Pseudomonadati</taxon>
        <taxon>Pseudomonadota</taxon>
        <taxon>Alphaproteobacteria</taxon>
        <taxon>Rhodobacterales</taxon>
        <taxon>Paracoccaceae</taxon>
        <taxon>Albidovulum</taxon>
    </lineage>
</organism>
<feature type="transmembrane region" description="Helical" evidence="1">
    <location>
        <begin position="311"/>
        <end position="332"/>
    </location>
</feature>
<keyword evidence="1" id="KW-0812">Transmembrane</keyword>
<keyword evidence="1" id="KW-0472">Membrane</keyword>
<dbReference type="AlphaFoldDB" id="A0A2R8B2G6"/>
<evidence type="ECO:0000256" key="1">
    <source>
        <dbReference type="SAM" id="Phobius"/>
    </source>
</evidence>
<evidence type="ECO:0000313" key="4">
    <source>
        <dbReference type="Proteomes" id="UP000244924"/>
    </source>
</evidence>
<sequence length="344" mass="37342">MRPTETFSSVAQGRENNFNLIRMIAATGVLVSHAYPISLGPDATQPLQKWLGGTTLGAVCVISFFAISGFFITKSFDRGADWRRFIKARAYRLFPALVLVLCLTILVAGTFVTTADPGLFWQVTPTYLIRNVSLAFPIYDLPGVFTDNPYGPAINGSLWTLFYEVACYLGVFALGVAGFLRRGHMIMLFLAALIGLSIADEVASLPGRLSNFADLALPFAFGGTIYMMRDRIPFGPLIAVSLALAALFSLGTVMFPMLLSLAITYTVLWIGFAHRGPALVYNRLGDYSYGTYIFAFPIQQLVAASGVTSPVLNMTLALPATCLCAVLSWHLVEAPALARVRHTA</sequence>
<feature type="transmembrane region" description="Helical" evidence="1">
    <location>
        <begin position="50"/>
        <end position="72"/>
    </location>
</feature>
<dbReference type="OrthoDB" id="9767863at2"/>
<reference evidence="3 4" key="1">
    <citation type="submission" date="2018-03" db="EMBL/GenBank/DDBJ databases">
        <authorList>
            <person name="Keele B.F."/>
        </authorList>
    </citation>
    <scope>NUCLEOTIDE SEQUENCE [LARGE SCALE GENOMIC DNA]</scope>
    <source>
        <strain evidence="3 4">CECT 8626</strain>
    </source>
</reference>
<feature type="transmembrane region" description="Helical" evidence="1">
    <location>
        <begin position="158"/>
        <end position="179"/>
    </location>
</feature>
<dbReference type="PANTHER" id="PTHR23028:SF53">
    <property type="entry name" value="ACYL_TRANSF_3 DOMAIN-CONTAINING PROTEIN"/>
    <property type="match status" value="1"/>
</dbReference>
<feature type="transmembrane region" description="Helical" evidence="1">
    <location>
        <begin position="20"/>
        <end position="38"/>
    </location>
</feature>
<dbReference type="GO" id="GO:0016020">
    <property type="term" value="C:membrane"/>
    <property type="evidence" value="ECO:0007669"/>
    <property type="project" value="TreeGrafter"/>
</dbReference>
<keyword evidence="4" id="KW-1185">Reference proteome</keyword>
<dbReference type="EMBL" id="OMOQ01000001">
    <property type="protein sequence ID" value="SPH16811.1"/>
    <property type="molecule type" value="Genomic_DNA"/>
</dbReference>
<dbReference type="Pfam" id="PF01757">
    <property type="entry name" value="Acyl_transf_3"/>
    <property type="match status" value="1"/>
</dbReference>
<protein>
    <recommendedName>
        <fullName evidence="2">Acyltransferase 3 domain-containing protein</fullName>
    </recommendedName>
</protein>
<dbReference type="InterPro" id="IPR002656">
    <property type="entry name" value="Acyl_transf_3_dom"/>
</dbReference>
<name>A0A2R8B2G6_9RHOB</name>
<dbReference type="Proteomes" id="UP000244924">
    <property type="component" value="Unassembled WGS sequence"/>
</dbReference>